<comment type="caution">
    <text evidence="1">The sequence shown here is derived from an EMBL/GenBank/DDBJ whole genome shotgun (WGS) entry which is preliminary data.</text>
</comment>
<reference evidence="1" key="1">
    <citation type="submission" date="2021-01" db="EMBL/GenBank/DDBJ databases">
        <title>Whole genome shotgun sequence of Acrocarpospora phusangensis NBRC 108782.</title>
        <authorList>
            <person name="Komaki H."/>
            <person name="Tamura T."/>
        </authorList>
    </citation>
    <scope>NUCLEOTIDE SEQUENCE</scope>
    <source>
        <strain evidence="1">NBRC 108782</strain>
    </source>
</reference>
<evidence type="ECO:0000313" key="1">
    <source>
        <dbReference type="EMBL" id="GIH24451.1"/>
    </source>
</evidence>
<evidence type="ECO:0000313" key="2">
    <source>
        <dbReference type="Proteomes" id="UP000640052"/>
    </source>
</evidence>
<keyword evidence="2" id="KW-1185">Reference proteome</keyword>
<accession>A0A919UK07</accession>
<organism evidence="1 2">
    <name type="scientific">Acrocarpospora phusangensis</name>
    <dbReference type="NCBI Taxonomy" id="1070424"/>
    <lineage>
        <taxon>Bacteria</taxon>
        <taxon>Bacillati</taxon>
        <taxon>Actinomycetota</taxon>
        <taxon>Actinomycetes</taxon>
        <taxon>Streptosporangiales</taxon>
        <taxon>Streptosporangiaceae</taxon>
        <taxon>Acrocarpospora</taxon>
    </lineage>
</organism>
<dbReference type="Proteomes" id="UP000640052">
    <property type="component" value="Unassembled WGS sequence"/>
</dbReference>
<gene>
    <name evidence="1" type="ORF">Aph01nite_27610</name>
</gene>
<dbReference type="EMBL" id="BOOA01000018">
    <property type="protein sequence ID" value="GIH24451.1"/>
    <property type="molecule type" value="Genomic_DNA"/>
</dbReference>
<dbReference type="AlphaFoldDB" id="A0A919UK07"/>
<sequence length="55" mass="5751">MVSDMGFTFGEIDSPSVPVRALPRGAACPRLDRALPGTPRGVAGYTAKPGYTADR</sequence>
<name>A0A919UK07_9ACTN</name>
<protein>
    <submittedName>
        <fullName evidence="1">Uncharacterized protein</fullName>
    </submittedName>
</protein>
<proteinExistence type="predicted"/>